<organism evidence="5 6">
    <name type="scientific">Candidatus Dojkabacteria bacterium</name>
    <dbReference type="NCBI Taxonomy" id="2099670"/>
    <lineage>
        <taxon>Bacteria</taxon>
        <taxon>Candidatus Dojkabacteria</taxon>
    </lineage>
</organism>
<name>A0A955L0Q0_9BACT</name>
<feature type="domain" description="Tryptophan synthase beta chain-like PALP" evidence="4">
    <location>
        <begin position="21"/>
        <end position="258"/>
    </location>
</feature>
<dbReference type="GO" id="GO:0009097">
    <property type="term" value="P:isoleucine biosynthetic process"/>
    <property type="evidence" value="ECO:0007669"/>
    <property type="project" value="TreeGrafter"/>
</dbReference>
<evidence type="ECO:0000313" key="5">
    <source>
        <dbReference type="EMBL" id="MCA9379651.1"/>
    </source>
</evidence>
<dbReference type="GO" id="GO:0006567">
    <property type="term" value="P:L-threonine catabolic process"/>
    <property type="evidence" value="ECO:0007669"/>
    <property type="project" value="TreeGrafter"/>
</dbReference>
<dbReference type="SUPFAM" id="SSF53686">
    <property type="entry name" value="Tryptophan synthase beta subunit-like PLP-dependent enzymes"/>
    <property type="match status" value="1"/>
</dbReference>
<dbReference type="PANTHER" id="PTHR48078:SF6">
    <property type="entry name" value="L-THREONINE DEHYDRATASE CATABOLIC TDCB"/>
    <property type="match status" value="1"/>
</dbReference>
<dbReference type="Proteomes" id="UP000745577">
    <property type="component" value="Unassembled WGS sequence"/>
</dbReference>
<protein>
    <submittedName>
        <fullName evidence="5">PLP-dependent lyase/thiolase</fullName>
    </submittedName>
</protein>
<dbReference type="AlphaFoldDB" id="A0A955L0Q0"/>
<evidence type="ECO:0000313" key="6">
    <source>
        <dbReference type="Proteomes" id="UP000745577"/>
    </source>
</evidence>
<accession>A0A955L0Q0</accession>
<dbReference type="Gene3D" id="3.40.50.1100">
    <property type="match status" value="2"/>
</dbReference>
<dbReference type="CDD" id="cd00640">
    <property type="entry name" value="Trp-synth-beta_II"/>
    <property type="match status" value="1"/>
</dbReference>
<comment type="caution">
    <text evidence="5">The sequence shown here is derived from an EMBL/GenBank/DDBJ whole genome shotgun (WGS) entry which is preliminary data.</text>
</comment>
<dbReference type="InterPro" id="IPR036052">
    <property type="entry name" value="TrpB-like_PALP_sf"/>
</dbReference>
<dbReference type="Pfam" id="PF00291">
    <property type="entry name" value="PALP"/>
    <property type="match status" value="1"/>
</dbReference>
<dbReference type="EMBL" id="JAGQLL010000006">
    <property type="protein sequence ID" value="MCA9379651.1"/>
    <property type="molecule type" value="Genomic_DNA"/>
</dbReference>
<evidence type="ECO:0000256" key="2">
    <source>
        <dbReference type="ARBA" id="ARBA00022898"/>
    </source>
</evidence>
<keyword evidence="3 5" id="KW-0456">Lyase</keyword>
<gene>
    <name evidence="5" type="ORF">KC675_00555</name>
</gene>
<dbReference type="GO" id="GO:0004794">
    <property type="term" value="F:threonine deaminase activity"/>
    <property type="evidence" value="ECO:0007669"/>
    <property type="project" value="TreeGrafter"/>
</dbReference>
<evidence type="ECO:0000256" key="3">
    <source>
        <dbReference type="ARBA" id="ARBA00023239"/>
    </source>
</evidence>
<dbReference type="InterPro" id="IPR050147">
    <property type="entry name" value="Ser/Thr_Dehydratase"/>
</dbReference>
<dbReference type="GO" id="GO:0003941">
    <property type="term" value="F:L-serine ammonia-lyase activity"/>
    <property type="evidence" value="ECO:0007669"/>
    <property type="project" value="TreeGrafter"/>
</dbReference>
<comment type="cofactor">
    <cofactor evidence="1">
        <name>pyridoxal 5'-phosphate</name>
        <dbReference type="ChEBI" id="CHEBI:597326"/>
    </cofactor>
</comment>
<evidence type="ECO:0000259" key="4">
    <source>
        <dbReference type="Pfam" id="PF00291"/>
    </source>
</evidence>
<sequence length="302" mass="34617">MRSYWDYFDDIEIKFKILDLKVNTPIIELKYEDENLIIKDENDNLNGSFKDRSIGYQMARHIQQGETRFALSSSGNSAVSACYISRQYNVELQLFLSEQINSSKLNNIKELSNSKININLSNKPRSELIKFLNNNPDFINLRGSTDVYAPVGFKTISYELFEQVPEIDAIFIPCSSGTSSIGINQGFQELNIHVPIHICQTEKINSISKYFDVDFERKDTSLADAITDRVAHRKNSVVEIIKKSNGFGWVISDTQLMEDKEIVNNLLHKDYSFNSLLAFSGWRKAVKKGYNYKYPVLLFSGL</sequence>
<evidence type="ECO:0000256" key="1">
    <source>
        <dbReference type="ARBA" id="ARBA00001933"/>
    </source>
</evidence>
<reference evidence="5" key="2">
    <citation type="journal article" date="2021" name="Microbiome">
        <title>Successional dynamics and alternative stable states in a saline activated sludge microbial community over 9 years.</title>
        <authorList>
            <person name="Wang Y."/>
            <person name="Ye J."/>
            <person name="Ju F."/>
            <person name="Liu L."/>
            <person name="Boyd J.A."/>
            <person name="Deng Y."/>
            <person name="Parks D.H."/>
            <person name="Jiang X."/>
            <person name="Yin X."/>
            <person name="Woodcroft B.J."/>
            <person name="Tyson G.W."/>
            <person name="Hugenholtz P."/>
            <person name="Polz M.F."/>
            <person name="Zhang T."/>
        </authorList>
    </citation>
    <scope>NUCLEOTIDE SEQUENCE</scope>
    <source>
        <strain evidence="5">HKST-UBA15</strain>
    </source>
</reference>
<keyword evidence="2" id="KW-0663">Pyridoxal phosphate</keyword>
<dbReference type="InterPro" id="IPR001926">
    <property type="entry name" value="TrpB-like_PALP"/>
</dbReference>
<dbReference type="PANTHER" id="PTHR48078">
    <property type="entry name" value="THREONINE DEHYDRATASE, MITOCHONDRIAL-RELATED"/>
    <property type="match status" value="1"/>
</dbReference>
<proteinExistence type="predicted"/>
<dbReference type="GO" id="GO:0006565">
    <property type="term" value="P:L-serine catabolic process"/>
    <property type="evidence" value="ECO:0007669"/>
    <property type="project" value="TreeGrafter"/>
</dbReference>
<reference evidence="5" key="1">
    <citation type="submission" date="2020-04" db="EMBL/GenBank/DDBJ databases">
        <authorList>
            <person name="Zhang T."/>
        </authorList>
    </citation>
    <scope>NUCLEOTIDE SEQUENCE</scope>
    <source>
        <strain evidence="5">HKST-UBA15</strain>
    </source>
</reference>